<name>A0A2I0B983_9ASPA</name>
<protein>
    <recommendedName>
        <fullName evidence="5">DUF4218 domain-containing protein</fullName>
    </recommendedName>
</protein>
<evidence type="ECO:0008006" key="5">
    <source>
        <dbReference type="Google" id="ProtNLM"/>
    </source>
</evidence>
<keyword evidence="4" id="KW-1185">Reference proteome</keyword>
<dbReference type="PANTHER" id="PTHR48258:SF9">
    <property type="entry name" value="OS01G0348150 PROTEIN"/>
    <property type="match status" value="1"/>
</dbReference>
<evidence type="ECO:0000259" key="2">
    <source>
        <dbReference type="Pfam" id="PF13960"/>
    </source>
</evidence>
<dbReference type="AlphaFoldDB" id="A0A2I0B983"/>
<organism evidence="3 4">
    <name type="scientific">Apostasia shenzhenica</name>
    <dbReference type="NCBI Taxonomy" id="1088818"/>
    <lineage>
        <taxon>Eukaryota</taxon>
        <taxon>Viridiplantae</taxon>
        <taxon>Streptophyta</taxon>
        <taxon>Embryophyta</taxon>
        <taxon>Tracheophyta</taxon>
        <taxon>Spermatophyta</taxon>
        <taxon>Magnoliopsida</taxon>
        <taxon>Liliopsida</taxon>
        <taxon>Asparagales</taxon>
        <taxon>Orchidaceae</taxon>
        <taxon>Apostasioideae</taxon>
        <taxon>Apostasia</taxon>
    </lineage>
</organism>
<feature type="domain" description="DUF4218" evidence="2">
    <location>
        <begin position="2"/>
        <end position="39"/>
    </location>
</feature>
<dbReference type="OrthoDB" id="1936304at2759"/>
<dbReference type="EMBL" id="KZ451905">
    <property type="protein sequence ID" value="PKA64353.1"/>
    <property type="molecule type" value="Genomic_DNA"/>
</dbReference>
<dbReference type="Proteomes" id="UP000236161">
    <property type="component" value="Unassembled WGS sequence"/>
</dbReference>
<evidence type="ECO:0000313" key="3">
    <source>
        <dbReference type="EMBL" id="PKA64353.1"/>
    </source>
</evidence>
<dbReference type="InterPro" id="IPR025312">
    <property type="entry name" value="DUF4216"/>
</dbReference>
<reference evidence="3 4" key="1">
    <citation type="journal article" date="2017" name="Nature">
        <title>The Apostasia genome and the evolution of orchids.</title>
        <authorList>
            <person name="Zhang G.Q."/>
            <person name="Liu K.W."/>
            <person name="Li Z."/>
            <person name="Lohaus R."/>
            <person name="Hsiao Y.Y."/>
            <person name="Niu S.C."/>
            <person name="Wang J.Y."/>
            <person name="Lin Y.C."/>
            <person name="Xu Q."/>
            <person name="Chen L.J."/>
            <person name="Yoshida K."/>
            <person name="Fujiwara S."/>
            <person name="Wang Z.W."/>
            <person name="Zhang Y.Q."/>
            <person name="Mitsuda N."/>
            <person name="Wang M."/>
            <person name="Liu G.H."/>
            <person name="Pecoraro L."/>
            <person name="Huang H.X."/>
            <person name="Xiao X.J."/>
            <person name="Lin M."/>
            <person name="Wu X.Y."/>
            <person name="Wu W.L."/>
            <person name="Chen Y.Y."/>
            <person name="Chang S.B."/>
            <person name="Sakamoto S."/>
            <person name="Ohme-Takagi M."/>
            <person name="Yagi M."/>
            <person name="Zeng S.J."/>
            <person name="Shen C.Y."/>
            <person name="Yeh C.M."/>
            <person name="Luo Y.B."/>
            <person name="Tsai W.C."/>
            <person name="Van de Peer Y."/>
            <person name="Liu Z.J."/>
        </authorList>
    </citation>
    <scope>NUCLEOTIDE SEQUENCE [LARGE SCALE GENOMIC DNA]</scope>
    <source>
        <strain evidence="4">cv. Shenzhen</strain>
        <tissue evidence="3">Stem</tissue>
    </source>
</reference>
<dbReference type="InterPro" id="IPR025452">
    <property type="entry name" value="DUF4218"/>
</dbReference>
<accession>A0A2I0B983</accession>
<proteinExistence type="predicted"/>
<evidence type="ECO:0000259" key="1">
    <source>
        <dbReference type="Pfam" id="PF13952"/>
    </source>
</evidence>
<sequence length="272" mass="31451">MKILKGYVRNCCRPEACIIESYVAEEIVEYCTEYLHDVNPIGIPIGHNLPDKFVKGLSTGKPQIVNLNLLNQAHLYVLRNTAIIDPYIEKHMEQLRIENPSHSRDEVWIQNKHIEKFIKWFENYVFTLLQGFDGVMLDKSLKYLSFSPNHCVLKYDGYYISGYQFSTKGHDNNRAAQSSGVSLVAQTMQISNPKDKNPYTGHLCYHGIIEKIWELDYIDFRLPIFKCTWVDNNSGSKANENGFTLVNFNRIGHRDDYFILVNQAKSLLCSRS</sequence>
<dbReference type="Pfam" id="PF13952">
    <property type="entry name" value="DUF4216"/>
    <property type="match status" value="1"/>
</dbReference>
<dbReference type="PANTHER" id="PTHR48258">
    <property type="entry name" value="DUF4218 DOMAIN-CONTAINING PROTEIN-RELATED"/>
    <property type="match status" value="1"/>
</dbReference>
<evidence type="ECO:0000313" key="4">
    <source>
        <dbReference type="Proteomes" id="UP000236161"/>
    </source>
</evidence>
<dbReference type="Pfam" id="PF13960">
    <property type="entry name" value="DUF4218"/>
    <property type="match status" value="1"/>
</dbReference>
<feature type="domain" description="DUF4216" evidence="1">
    <location>
        <begin position="213"/>
        <end position="266"/>
    </location>
</feature>
<gene>
    <name evidence="3" type="ORF">AXF42_Ash009575</name>
</gene>